<evidence type="ECO:0000256" key="8">
    <source>
        <dbReference type="SAM" id="MobiDB-lite"/>
    </source>
</evidence>
<evidence type="ECO:0000313" key="10">
    <source>
        <dbReference type="EMBL" id="TWU29128.1"/>
    </source>
</evidence>
<dbReference type="GO" id="GO:0008233">
    <property type="term" value="F:peptidase activity"/>
    <property type="evidence" value="ECO:0007669"/>
    <property type="project" value="UniProtKB-KW"/>
</dbReference>
<feature type="transmembrane region" description="Helical" evidence="9">
    <location>
        <begin position="171"/>
        <end position="189"/>
    </location>
</feature>
<dbReference type="Proteomes" id="UP000319143">
    <property type="component" value="Unassembled WGS sequence"/>
</dbReference>
<keyword evidence="3" id="KW-0645">Protease</keyword>
<evidence type="ECO:0000256" key="1">
    <source>
        <dbReference type="ARBA" id="ARBA00004651"/>
    </source>
</evidence>
<feature type="transmembrane region" description="Helical" evidence="9">
    <location>
        <begin position="56"/>
        <end position="77"/>
    </location>
</feature>
<dbReference type="InterPro" id="IPR026392">
    <property type="entry name" value="Exo/Archaeosortase_dom"/>
</dbReference>
<keyword evidence="6 9" id="KW-1133">Transmembrane helix</keyword>
<evidence type="ECO:0000256" key="3">
    <source>
        <dbReference type="ARBA" id="ARBA00022670"/>
    </source>
</evidence>
<feature type="region of interest" description="Disordered" evidence="8">
    <location>
        <begin position="1"/>
        <end position="35"/>
    </location>
</feature>
<comment type="caution">
    <text evidence="10">The sequence shown here is derived from an EMBL/GenBank/DDBJ whole genome shotgun (WGS) entry which is preliminary data.</text>
</comment>
<dbReference type="Pfam" id="PF09721">
    <property type="entry name" value="Exosortase_EpsH"/>
    <property type="match status" value="1"/>
</dbReference>
<dbReference type="EMBL" id="SJPV01000023">
    <property type="protein sequence ID" value="TWU29128.1"/>
    <property type="molecule type" value="Genomic_DNA"/>
</dbReference>
<evidence type="ECO:0000256" key="9">
    <source>
        <dbReference type="SAM" id="Phobius"/>
    </source>
</evidence>
<gene>
    <name evidence="10" type="ORF">Poly41_67000</name>
</gene>
<dbReference type="NCBIfam" id="TIGR04178">
    <property type="entry name" value="exo_archaeo"/>
    <property type="match status" value="1"/>
</dbReference>
<keyword evidence="4 9" id="KW-0812">Transmembrane</keyword>
<dbReference type="NCBIfam" id="TIGR02602">
    <property type="entry name" value="8TM_EpsH"/>
    <property type="match status" value="1"/>
</dbReference>
<protein>
    <submittedName>
        <fullName evidence="10">Transmembrane exosortase</fullName>
    </submittedName>
</protein>
<evidence type="ECO:0000256" key="5">
    <source>
        <dbReference type="ARBA" id="ARBA00022801"/>
    </source>
</evidence>
<evidence type="ECO:0000313" key="11">
    <source>
        <dbReference type="Proteomes" id="UP000319143"/>
    </source>
</evidence>
<evidence type="ECO:0000256" key="6">
    <source>
        <dbReference type="ARBA" id="ARBA00022989"/>
    </source>
</evidence>
<reference evidence="10 11" key="1">
    <citation type="submission" date="2019-02" db="EMBL/GenBank/DDBJ databases">
        <title>Deep-cultivation of Planctomycetes and their phenomic and genomic characterization uncovers novel biology.</title>
        <authorList>
            <person name="Wiegand S."/>
            <person name="Jogler M."/>
            <person name="Boedeker C."/>
            <person name="Pinto D."/>
            <person name="Vollmers J."/>
            <person name="Rivas-Marin E."/>
            <person name="Kohn T."/>
            <person name="Peeters S.H."/>
            <person name="Heuer A."/>
            <person name="Rast P."/>
            <person name="Oberbeckmann S."/>
            <person name="Bunk B."/>
            <person name="Jeske O."/>
            <person name="Meyerdierks A."/>
            <person name="Storesund J.E."/>
            <person name="Kallscheuer N."/>
            <person name="Luecker S."/>
            <person name="Lage O.M."/>
            <person name="Pohl T."/>
            <person name="Merkel B.J."/>
            <person name="Hornburger P."/>
            <person name="Mueller R.-W."/>
            <person name="Bruemmer F."/>
            <person name="Labrenz M."/>
            <person name="Spormann A.M."/>
            <person name="Op Den Camp H."/>
            <person name="Overmann J."/>
            <person name="Amann R."/>
            <person name="Jetten M.S.M."/>
            <person name="Mascher T."/>
            <person name="Medema M.H."/>
            <person name="Devos D.P."/>
            <person name="Kaster A.-K."/>
            <person name="Ovreas L."/>
            <person name="Rohde M."/>
            <person name="Galperin M.Y."/>
            <person name="Jogler C."/>
        </authorList>
    </citation>
    <scope>NUCLEOTIDE SEQUENCE [LARGE SCALE GENOMIC DNA]</scope>
    <source>
        <strain evidence="10 11">Poly41</strain>
    </source>
</reference>
<keyword evidence="2" id="KW-1003">Cell membrane</keyword>
<sequence>MTPVGPSAHARSSQAMSGAVQAPHPASGGKPSVAADPRLGKPIADDYLMQPPSRRVWLTSILPAAAVFFIAMLYAYLPTLRWMEDSWRNEPDYSHGYLVLPLALFLLWSRRDSVPPMRSVISLGGLLLIAAGIGMRWLGRLVYADFLDGWSILLMVAGAIWFLLGWRMLRWSLPAVLFLFFMIPLPFQAESLLSWKLQGVATHVSTAMLRVLGQPAVSEAHIVWVNDERLMIEEACSGLRIFIGVAALAFFWASMASRTWLDRLIILAATVPLAIFVNALRIASIGVLYQFFSDPQIRHTIHDVSGYIMIPVAFSLLWLLKTYWEHLYRPIEQLTAKDFLSSAGLQGSS</sequence>
<evidence type="ECO:0000256" key="4">
    <source>
        <dbReference type="ARBA" id="ARBA00022692"/>
    </source>
</evidence>
<keyword evidence="7 9" id="KW-0472">Membrane</keyword>
<dbReference type="GO" id="GO:0006508">
    <property type="term" value="P:proteolysis"/>
    <property type="evidence" value="ECO:0007669"/>
    <property type="project" value="UniProtKB-KW"/>
</dbReference>
<feature type="transmembrane region" description="Helical" evidence="9">
    <location>
        <begin position="120"/>
        <end position="138"/>
    </location>
</feature>
<proteinExistence type="predicted"/>
<feature type="transmembrane region" description="Helical" evidence="9">
    <location>
        <begin position="144"/>
        <end position="164"/>
    </location>
</feature>
<keyword evidence="5" id="KW-0378">Hydrolase</keyword>
<accession>A0A5C6CXF5</accession>
<evidence type="ECO:0000256" key="2">
    <source>
        <dbReference type="ARBA" id="ARBA00022475"/>
    </source>
</evidence>
<dbReference type="GO" id="GO:0005886">
    <property type="term" value="C:plasma membrane"/>
    <property type="evidence" value="ECO:0007669"/>
    <property type="project" value="UniProtKB-SubCell"/>
</dbReference>
<name>A0A5C6CXF5_9BACT</name>
<feature type="transmembrane region" description="Helical" evidence="9">
    <location>
        <begin position="304"/>
        <end position="320"/>
    </location>
</feature>
<feature type="transmembrane region" description="Helical" evidence="9">
    <location>
        <begin position="239"/>
        <end position="257"/>
    </location>
</feature>
<evidence type="ECO:0000256" key="7">
    <source>
        <dbReference type="ARBA" id="ARBA00023136"/>
    </source>
</evidence>
<feature type="transmembrane region" description="Helical" evidence="9">
    <location>
        <begin position="93"/>
        <end position="108"/>
    </location>
</feature>
<organism evidence="10 11">
    <name type="scientific">Novipirellula artificiosorum</name>
    <dbReference type="NCBI Taxonomy" id="2528016"/>
    <lineage>
        <taxon>Bacteria</taxon>
        <taxon>Pseudomonadati</taxon>
        <taxon>Planctomycetota</taxon>
        <taxon>Planctomycetia</taxon>
        <taxon>Pirellulales</taxon>
        <taxon>Pirellulaceae</taxon>
        <taxon>Novipirellula</taxon>
    </lineage>
</organism>
<dbReference type="AlphaFoldDB" id="A0A5C6CXF5"/>
<feature type="transmembrane region" description="Helical" evidence="9">
    <location>
        <begin position="264"/>
        <end position="292"/>
    </location>
</feature>
<dbReference type="InterPro" id="IPR013426">
    <property type="entry name" value="EpsH-like"/>
</dbReference>
<keyword evidence="11" id="KW-1185">Reference proteome</keyword>
<comment type="subcellular location">
    <subcellularLocation>
        <location evidence="1">Cell membrane</location>
        <topology evidence="1">Multi-pass membrane protein</topology>
    </subcellularLocation>
</comment>
<dbReference type="InterPro" id="IPR019127">
    <property type="entry name" value="Exosortase"/>
</dbReference>